<proteinExistence type="predicted"/>
<dbReference type="STRING" id="198628.Dda3937_03073"/>
<organism evidence="3 4">
    <name type="scientific">Dickeya dadantii (strain 3937)</name>
    <name type="common">Erwinia chrysanthemi (strain 3937)</name>
    <dbReference type="NCBI Taxonomy" id="198628"/>
    <lineage>
        <taxon>Bacteria</taxon>
        <taxon>Pseudomonadati</taxon>
        <taxon>Pseudomonadota</taxon>
        <taxon>Gammaproteobacteria</taxon>
        <taxon>Enterobacterales</taxon>
        <taxon>Pectobacteriaceae</taxon>
        <taxon>Dickeya</taxon>
    </lineage>
</organism>
<protein>
    <submittedName>
        <fullName evidence="3">Uncharacterized protein</fullName>
    </submittedName>
</protein>
<feature type="transmembrane region" description="Helical" evidence="2">
    <location>
        <begin position="829"/>
        <end position="853"/>
    </location>
</feature>
<keyword evidence="2" id="KW-0812">Transmembrane</keyword>
<sequence>MTACARPFCNAKAPCGGRRTVGNWRWLPARSTCCSTGCRGGIRPSNTPGWIDRCTWSGVERRLPGSPVLPTTASPTAMHYRQHASPTNIRENAIAMRIHRFTGRNATLTPLLVLLLPLALLLPPAAYTAPPEPASAPFVAPDAPTYAQCLQALERMDSRRFTRITQDKLAIIYHDNPAYQADYHQPGDYLADGLFGPKTRKWLATFCGEFDITPPPNRNTFAEVLLVSLAKVSELDQLYPYWRNRMGAPELLQWPAQKTIDFLTTQMDAVIPPPPETTSPQYYALTENDLRKLAERNAIQTQLDDLIGHQFTSPVELNNAVRPLIRQLHGNEEQILRQIVDAVPASDGNHSRPQPAAARSTPGDISTLEDNTTDDRAQPDDQARADVADARQHSDTGTAAPVTVYSLNQNALELAYLDLNLVSVDKDALARLATLKDTPFADRYQLAVAMKMAGLDRLSHQSRQRILEIAHKDGAPAATTPPMVWRAPADCGCEDSTPNVNGADATFYGFYPYWQPLADGQTLNFRQLDRIGYFSATVLPGARDPQLVLPPNWRNTRPYNDFIRLAHRYRTHVDLVVSTPRKLPSPALVSLFTSSLIARLGASIQTPLDDDWINRAKPWLTFGLSPSDTMADGVTLDFDLTRLTTRAGQQTFMRFVQALRKTLTPVGQTPETPPRYAINLMVPVEPLLKGQGFYTLDNLRELLPYVDRFILQPDPPDGVVKPRRALDQLSDLRHFLSQQPQAAVPELYRKMVPILITDANRQQTTELAELVRYSSWSFLSAAYWPLPLDEASQQLISQTYYPTADLPAPLAHIASAVNTVIDVICPNRWVLRLILFITFWGIVVTGVASLWLFPVRKVTDSLWFAGFVVLFAAALMLALVADPYWQQYQTLILLLFAAVVVAIAVLQRIRKNRRERNP</sequence>
<feature type="transmembrane region" description="Helical" evidence="2">
    <location>
        <begin position="106"/>
        <end position="127"/>
    </location>
</feature>
<keyword evidence="2" id="KW-0472">Membrane</keyword>
<accession>E0SFC2</accession>
<gene>
    <name evidence="3" type="ordered locus">Dda3937_03073</name>
</gene>
<dbReference type="AlphaFoldDB" id="E0SFC2"/>
<evidence type="ECO:0000256" key="1">
    <source>
        <dbReference type="SAM" id="MobiDB-lite"/>
    </source>
</evidence>
<evidence type="ECO:0000256" key="2">
    <source>
        <dbReference type="SAM" id="Phobius"/>
    </source>
</evidence>
<dbReference type="Proteomes" id="UP000006859">
    <property type="component" value="Chromosome"/>
</dbReference>
<feature type="region of interest" description="Disordered" evidence="1">
    <location>
        <begin position="345"/>
        <end position="395"/>
    </location>
</feature>
<dbReference type="eggNOG" id="ENOG502Z9BI">
    <property type="taxonomic scope" value="Bacteria"/>
</dbReference>
<name>E0SFC2_DICD3</name>
<dbReference type="HOGENOM" id="CLU_014450_0_0_6"/>
<dbReference type="KEGG" id="ddd:Dda3937_03073"/>
<feature type="transmembrane region" description="Helical" evidence="2">
    <location>
        <begin position="887"/>
        <end position="906"/>
    </location>
</feature>
<feature type="transmembrane region" description="Helical" evidence="2">
    <location>
        <begin position="862"/>
        <end position="881"/>
    </location>
</feature>
<keyword evidence="4" id="KW-1185">Reference proteome</keyword>
<feature type="compositionally biased region" description="Basic and acidic residues" evidence="1">
    <location>
        <begin position="373"/>
        <end position="394"/>
    </location>
</feature>
<reference evidence="3 4" key="1">
    <citation type="journal article" date="2011" name="J. Bacteriol.">
        <title>Genome sequence of the plant-pathogenic bacterium Dickeya dadantii 3937.</title>
        <authorList>
            <person name="Glasner J.D."/>
            <person name="Yang C.H."/>
            <person name="Reverchon S."/>
            <person name="Hugouvieux-Cotte-Pattat N."/>
            <person name="Condemine G."/>
            <person name="Bohin J.P."/>
            <person name="Van Gijsegem F."/>
            <person name="Yang S."/>
            <person name="Franza T."/>
            <person name="Expert D."/>
            <person name="Plunkett G. III"/>
            <person name="San Francisco M.J."/>
            <person name="Charkowski A.O."/>
            <person name="Py B."/>
            <person name="Bell K."/>
            <person name="Rauscher L."/>
            <person name="Rodriguez-Palenzuela P."/>
            <person name="Toussaint A."/>
            <person name="Holeva M.C."/>
            <person name="He S.Y."/>
            <person name="Douet V."/>
            <person name="Boccara M."/>
            <person name="Blanco C."/>
            <person name="Toth I."/>
            <person name="Anderson B.D."/>
            <person name="Biehl B.S."/>
            <person name="Mau B."/>
            <person name="Flynn S.M."/>
            <person name="Barras F."/>
            <person name="Lindeberg M."/>
            <person name="Birch P.R."/>
            <person name="Tsuyumu S."/>
            <person name="Shi X."/>
            <person name="Hibbing M."/>
            <person name="Yap M.N."/>
            <person name="Carpentier M."/>
            <person name="Dassa E."/>
            <person name="Umehara M."/>
            <person name="Kim J.F."/>
            <person name="Rusch M."/>
            <person name="Soni P."/>
            <person name="Mayhew G.F."/>
            <person name="Fouts D.E."/>
            <person name="Gill S.R."/>
            <person name="Blattner F.R."/>
            <person name="Keen N.T."/>
            <person name="Perna N.T."/>
        </authorList>
    </citation>
    <scope>NUCLEOTIDE SEQUENCE [LARGE SCALE GENOMIC DNA]</scope>
    <source>
        <strain evidence="3 4">3937</strain>
    </source>
</reference>
<dbReference type="EMBL" id="CP002038">
    <property type="protein sequence ID" value="ADM99974.1"/>
    <property type="molecule type" value="Genomic_DNA"/>
</dbReference>
<evidence type="ECO:0000313" key="4">
    <source>
        <dbReference type="Proteomes" id="UP000006859"/>
    </source>
</evidence>
<keyword evidence="2" id="KW-1133">Transmembrane helix</keyword>
<evidence type="ECO:0000313" key="3">
    <source>
        <dbReference type="EMBL" id="ADM99974.1"/>
    </source>
</evidence>